<proteinExistence type="predicted"/>
<organism evidence="1 2">
    <name type="scientific">Fusarium keratoplasticum</name>
    <dbReference type="NCBI Taxonomy" id="1328300"/>
    <lineage>
        <taxon>Eukaryota</taxon>
        <taxon>Fungi</taxon>
        <taxon>Dikarya</taxon>
        <taxon>Ascomycota</taxon>
        <taxon>Pezizomycotina</taxon>
        <taxon>Sordariomycetes</taxon>
        <taxon>Hypocreomycetidae</taxon>
        <taxon>Hypocreales</taxon>
        <taxon>Nectriaceae</taxon>
        <taxon>Fusarium</taxon>
        <taxon>Fusarium solani species complex</taxon>
    </lineage>
</organism>
<evidence type="ECO:0000313" key="2">
    <source>
        <dbReference type="Proteomes" id="UP001065298"/>
    </source>
</evidence>
<keyword evidence="2" id="KW-1185">Reference proteome</keyword>
<evidence type="ECO:0000313" key="1">
    <source>
        <dbReference type="EMBL" id="KAI8670468.1"/>
    </source>
</evidence>
<accession>A0ACC0QY43</accession>
<dbReference type="Proteomes" id="UP001065298">
    <property type="component" value="Chromosome 4"/>
</dbReference>
<reference evidence="1" key="1">
    <citation type="submission" date="2022-06" db="EMBL/GenBank/DDBJ databases">
        <title>Fusarium solani species complex genomes reveal bases of compartmentalisation and animal pathogenesis.</title>
        <authorList>
            <person name="Tsai I.J."/>
        </authorList>
    </citation>
    <scope>NUCLEOTIDE SEQUENCE</scope>
    <source>
        <strain evidence="1">Fu6.1</strain>
    </source>
</reference>
<comment type="caution">
    <text evidence="1">The sequence shown here is derived from an EMBL/GenBank/DDBJ whole genome shotgun (WGS) entry which is preliminary data.</text>
</comment>
<dbReference type="EMBL" id="CM046506">
    <property type="protein sequence ID" value="KAI8670468.1"/>
    <property type="molecule type" value="Genomic_DNA"/>
</dbReference>
<name>A0ACC0QY43_9HYPO</name>
<protein>
    <submittedName>
        <fullName evidence="1">FAD dependent oxidoreductase</fullName>
    </submittedName>
</protein>
<gene>
    <name evidence="1" type="ORF">NCS57_00518100</name>
</gene>
<sequence length="468" mass="51644">MSEHQPPHPHPKGMPSFWRSTPGVLDNHRSIENLPTTADIVIIGAGYSGASIVTQLLRHPSYSVIPATPSRSHRFLSLNLDNSAQGPPDAMILGGHLKPDSYAFIAKLAQEYGLKAAAEVADFESANAAAVTEFIRQEKIDCDFVVTRAIDVQLSEGQHRRLREGYENLVEAGVQSTRATFCAPEQYAERLSGVKGAKGMFSYTAGHVWPYKLIHHLFADAIGQGVNVQTNTSATSISRRQKQGEAWVIETPRGKVHAKQVIMATNTYTGSLLPEYADKIIPYRGAVAHIKTPGTAPFPPNTYSLRFADWDFDYLIPRSDGSIIVGGARQAYLGDKKQWYANVDDGHVIEETRKYFDGYMQRHFIGWEDSEAYVAELWTGIMGYSSDRLPRVGPIPKRQGMYIMAGFTGHGMPQVFLCAKGIADMVLDGASFGNSGLPSLFEETQTKLSDPRNMVKEIYNSAFPQAKL</sequence>